<evidence type="ECO:0000313" key="10">
    <source>
        <dbReference type="EMBL" id="KAK1359239.1"/>
    </source>
</evidence>
<gene>
    <name evidence="10" type="ORF">POM88_043713</name>
</gene>
<dbReference type="InterPro" id="IPR013087">
    <property type="entry name" value="Znf_C2H2_type"/>
</dbReference>
<evidence type="ECO:0000256" key="6">
    <source>
        <dbReference type="PROSITE-ProRule" id="PRU00042"/>
    </source>
</evidence>
<keyword evidence="3" id="KW-0238">DNA-binding</keyword>
<accession>A0AAD8M4I1</accession>
<keyword evidence="2" id="KW-0805">Transcription regulation</keyword>
<dbReference type="Proteomes" id="UP001237642">
    <property type="component" value="Unassembled WGS sequence"/>
</dbReference>
<feature type="region of interest" description="Disordered" evidence="7">
    <location>
        <begin position="438"/>
        <end position="464"/>
    </location>
</feature>
<dbReference type="PROSITE" id="PS50157">
    <property type="entry name" value="ZINC_FINGER_C2H2_2"/>
    <property type="match status" value="1"/>
</dbReference>
<evidence type="ECO:0000256" key="4">
    <source>
        <dbReference type="ARBA" id="ARBA00023163"/>
    </source>
</evidence>
<evidence type="ECO:0000259" key="9">
    <source>
        <dbReference type="PROSITE" id="PS50982"/>
    </source>
</evidence>
<dbReference type="PROSITE" id="PS00028">
    <property type="entry name" value="ZINC_FINGER_C2H2_1"/>
    <property type="match status" value="1"/>
</dbReference>
<dbReference type="GO" id="GO:0008270">
    <property type="term" value="F:zinc ion binding"/>
    <property type="evidence" value="ECO:0007669"/>
    <property type="project" value="UniProtKB-KW"/>
</dbReference>
<evidence type="ECO:0000256" key="1">
    <source>
        <dbReference type="ARBA" id="ARBA00004123"/>
    </source>
</evidence>
<reference evidence="10" key="2">
    <citation type="submission" date="2023-05" db="EMBL/GenBank/DDBJ databases">
        <authorList>
            <person name="Schelkunov M.I."/>
        </authorList>
    </citation>
    <scope>NUCLEOTIDE SEQUENCE</scope>
    <source>
        <strain evidence="10">Hsosn_3</strain>
        <tissue evidence="10">Leaf</tissue>
    </source>
</reference>
<keyword evidence="5" id="KW-0539">Nucleus</keyword>
<dbReference type="PANTHER" id="PTHR37701">
    <property type="entry name" value="METHYL-CPG-BINDING DOMAIN-CONTAINING PROTEIN 8"/>
    <property type="match status" value="1"/>
</dbReference>
<evidence type="ECO:0000259" key="8">
    <source>
        <dbReference type="PROSITE" id="PS50157"/>
    </source>
</evidence>
<evidence type="ECO:0000256" key="5">
    <source>
        <dbReference type="ARBA" id="ARBA00023242"/>
    </source>
</evidence>
<feature type="domain" description="MBD" evidence="9">
    <location>
        <begin position="247"/>
        <end position="321"/>
    </location>
</feature>
<protein>
    <recommendedName>
        <fullName evidence="12">C2H2-type domain-containing protein</fullName>
    </recommendedName>
</protein>
<dbReference type="PROSITE" id="PS50982">
    <property type="entry name" value="MBD"/>
    <property type="match status" value="1"/>
</dbReference>
<dbReference type="InterPro" id="IPR016177">
    <property type="entry name" value="DNA-bd_dom_sf"/>
</dbReference>
<keyword evidence="4" id="KW-0804">Transcription</keyword>
<proteinExistence type="predicted"/>
<feature type="domain" description="C2H2-type" evidence="8">
    <location>
        <begin position="371"/>
        <end position="399"/>
    </location>
</feature>
<organism evidence="10 11">
    <name type="scientific">Heracleum sosnowskyi</name>
    <dbReference type="NCBI Taxonomy" id="360622"/>
    <lineage>
        <taxon>Eukaryota</taxon>
        <taxon>Viridiplantae</taxon>
        <taxon>Streptophyta</taxon>
        <taxon>Embryophyta</taxon>
        <taxon>Tracheophyta</taxon>
        <taxon>Spermatophyta</taxon>
        <taxon>Magnoliopsida</taxon>
        <taxon>eudicotyledons</taxon>
        <taxon>Gunneridae</taxon>
        <taxon>Pentapetalae</taxon>
        <taxon>asterids</taxon>
        <taxon>campanulids</taxon>
        <taxon>Apiales</taxon>
        <taxon>Apiaceae</taxon>
        <taxon>Apioideae</taxon>
        <taxon>apioid superclade</taxon>
        <taxon>Tordylieae</taxon>
        <taxon>Tordyliinae</taxon>
        <taxon>Heracleum</taxon>
    </lineage>
</organism>
<dbReference type="PANTHER" id="PTHR37701:SF19">
    <property type="entry name" value="METHYL-CPG-BINDING DOMAIN PROTEIN"/>
    <property type="match status" value="1"/>
</dbReference>
<evidence type="ECO:0000256" key="7">
    <source>
        <dbReference type="SAM" id="MobiDB-lite"/>
    </source>
</evidence>
<comment type="subcellular location">
    <subcellularLocation>
        <location evidence="1">Nucleus</location>
    </subcellularLocation>
</comment>
<dbReference type="SUPFAM" id="SSF54171">
    <property type="entry name" value="DNA-binding domain"/>
    <property type="match status" value="1"/>
</dbReference>
<dbReference type="GO" id="GO:0005634">
    <property type="term" value="C:nucleus"/>
    <property type="evidence" value="ECO:0007669"/>
    <property type="project" value="UniProtKB-SubCell"/>
</dbReference>
<dbReference type="InterPro" id="IPR037472">
    <property type="entry name" value="MBD8"/>
</dbReference>
<dbReference type="AlphaFoldDB" id="A0AAD8M4I1"/>
<keyword evidence="6" id="KW-0479">Metal-binding</keyword>
<feature type="compositionally biased region" description="Polar residues" evidence="7">
    <location>
        <begin position="445"/>
        <end position="464"/>
    </location>
</feature>
<reference evidence="10" key="1">
    <citation type="submission" date="2023-02" db="EMBL/GenBank/DDBJ databases">
        <title>Genome of toxic invasive species Heracleum sosnowskyi carries increased number of genes despite the absence of recent whole-genome duplications.</title>
        <authorList>
            <person name="Schelkunov M."/>
            <person name="Shtratnikova V."/>
            <person name="Makarenko M."/>
            <person name="Klepikova A."/>
            <person name="Omelchenko D."/>
            <person name="Novikova G."/>
            <person name="Obukhova E."/>
            <person name="Bogdanov V."/>
            <person name="Penin A."/>
            <person name="Logacheva M."/>
        </authorList>
    </citation>
    <scope>NUCLEOTIDE SEQUENCE</scope>
    <source>
        <strain evidence="10">Hsosn_3</strain>
        <tissue evidence="10">Leaf</tissue>
    </source>
</reference>
<evidence type="ECO:0000313" key="11">
    <source>
        <dbReference type="Proteomes" id="UP001237642"/>
    </source>
</evidence>
<evidence type="ECO:0000256" key="3">
    <source>
        <dbReference type="ARBA" id="ARBA00023125"/>
    </source>
</evidence>
<dbReference type="GO" id="GO:0003677">
    <property type="term" value="F:DNA binding"/>
    <property type="evidence" value="ECO:0007669"/>
    <property type="project" value="UniProtKB-KW"/>
</dbReference>
<sequence length="953" mass="104354">MVSTTTPTAGLTLESLPEIKLSDLSQSELHTLSLCSNSAFKLHNNNDLITPFLNPSIFNKSAGASRQIYSRQYRRRRNSHKPVISGHFGPAHDVSEGEDRTIVGCLKKLLGVQEEEFSSLERGNEGGFGEVSNDGRVIEGGLGEFSGFERGVERNLGAIVVYNSDEGNERKRKRKRGSGGKSNVEVELSNVNADGVVVDFEGLGDSDEYYSEELKKRTEGLRTEEEGLGFLRGLNGKWCSRRKKRKFVDASEFGDRFPVGWKILLGLRRRNGCVSVYCRRYVSPAGEHFVSCKEASLYLQSYFGDRDNQKIDQMAANVEQVGNVASETHAGVGDEENDVQVDSLPISSLNDKELDILSTDNLYEVPIRAIFDCFKCELTFEQKSKYLGHMLEVHQNTTRMYSVDKCAGSGLVINDETCKRKNKKSTCAAQVGVHLKNKAEGSKESPVQITVQKSSESPSNNELQSRASVLDASEKIAYHSRLESSKDQPIGQPRICTSSNNLSMEISVTNSDHEQSLGYHRTEMGTGVAAAALTPKLKLCDGGHTTTDENILRIDGISNVGNASVVCTGTLDHPKPGEFKNHCSNEQGDYGVDHVNSNKLIAGAKMGVTDSSAISVQSLHCNPAAHPISYKQKESVLLSADQLIDNVSECEELRFDKMEPFNDSFVNGQQSVSFPEESMELPNDAGTIEVEQETVVLNNCGDARTKEVEPEIVASNHGGNVGMEDVEQKKAVLNDCGDAKIEKVEPEIVALNDDGGDVGMEDVEQETVVLKNHGVDRIIAVEPQILALDNGSNVEGGDIEQETVESNNHGDARVEEVEPQIVVLYDGGNVEMEDIEEETIVLNNHGVNNLGDARIEEVEPEIVPLKDGDNAGMENVKRDFPLSSSVVCLVMSVCVWISNPSRVSSNAGKLPVDEWIDGWIYQLQYICSEILLKIMSVTPYRSSLTGAGKIGQN</sequence>
<dbReference type="InterPro" id="IPR001739">
    <property type="entry name" value="Methyl_CpG_DNA-bd"/>
</dbReference>
<keyword evidence="6" id="KW-0862">Zinc</keyword>
<evidence type="ECO:0000256" key="2">
    <source>
        <dbReference type="ARBA" id="ARBA00023015"/>
    </source>
</evidence>
<comment type="caution">
    <text evidence="10">The sequence shown here is derived from an EMBL/GenBank/DDBJ whole genome shotgun (WGS) entry which is preliminary data.</text>
</comment>
<keyword evidence="11" id="KW-1185">Reference proteome</keyword>
<dbReference type="EMBL" id="JAUIZM010000010">
    <property type="protein sequence ID" value="KAK1359239.1"/>
    <property type="molecule type" value="Genomic_DNA"/>
</dbReference>
<keyword evidence="6" id="KW-0863">Zinc-finger</keyword>
<evidence type="ECO:0008006" key="12">
    <source>
        <dbReference type="Google" id="ProtNLM"/>
    </source>
</evidence>
<name>A0AAD8M4I1_9APIA</name>